<evidence type="ECO:0000313" key="7">
    <source>
        <dbReference type="RefSeq" id="XP_021803642.1"/>
    </source>
</evidence>
<accession>A0A6P5RM12</accession>
<protein>
    <submittedName>
        <fullName evidence="7">Leucine-rich repeat receptor-like serine/threonine-protein kinase At3g53590</fullName>
    </submittedName>
</protein>
<keyword evidence="4" id="KW-0472">Membrane</keyword>
<reference evidence="7" key="1">
    <citation type="submission" date="2025-08" db="UniProtKB">
        <authorList>
            <consortium name="RefSeq"/>
        </authorList>
    </citation>
    <scope>IDENTIFICATION</scope>
</reference>
<keyword evidence="5" id="KW-0325">Glycoprotein</keyword>
<dbReference type="GO" id="GO:0016020">
    <property type="term" value="C:membrane"/>
    <property type="evidence" value="ECO:0007669"/>
    <property type="project" value="UniProtKB-SubCell"/>
</dbReference>
<dbReference type="AlphaFoldDB" id="A0A6P5RM12"/>
<keyword evidence="2" id="KW-0732">Signal</keyword>
<dbReference type="PANTHER" id="PTHR45974">
    <property type="entry name" value="RECEPTOR-LIKE PROTEIN 55"/>
    <property type="match status" value="1"/>
</dbReference>
<dbReference type="SUPFAM" id="SSF52058">
    <property type="entry name" value="L domain-like"/>
    <property type="match status" value="1"/>
</dbReference>
<dbReference type="KEGG" id="pavi:110747876"/>
<feature type="non-terminal residue" evidence="7">
    <location>
        <position position="1"/>
    </location>
</feature>
<name>A0A6P5RM12_PRUAV</name>
<evidence type="ECO:0000256" key="4">
    <source>
        <dbReference type="ARBA" id="ARBA00023136"/>
    </source>
</evidence>
<dbReference type="PANTHER" id="PTHR45974:SF216">
    <property type="entry name" value="PROTEIN KINASE DOMAIN-CONTAINING PROTEIN"/>
    <property type="match status" value="1"/>
</dbReference>
<proteinExistence type="predicted"/>
<dbReference type="Proteomes" id="UP000515124">
    <property type="component" value="Unplaced"/>
</dbReference>
<comment type="subcellular location">
    <subcellularLocation>
        <location evidence="1">Membrane</location>
    </subcellularLocation>
</comment>
<dbReference type="RefSeq" id="XP_021803642.1">
    <property type="nucleotide sequence ID" value="XM_021947950.1"/>
</dbReference>
<organism evidence="6 7">
    <name type="scientific">Prunus avium</name>
    <name type="common">Cherry</name>
    <name type="synonym">Cerasus avium</name>
    <dbReference type="NCBI Taxonomy" id="42229"/>
    <lineage>
        <taxon>Eukaryota</taxon>
        <taxon>Viridiplantae</taxon>
        <taxon>Streptophyta</taxon>
        <taxon>Embryophyta</taxon>
        <taxon>Tracheophyta</taxon>
        <taxon>Spermatophyta</taxon>
        <taxon>Magnoliopsida</taxon>
        <taxon>eudicotyledons</taxon>
        <taxon>Gunneridae</taxon>
        <taxon>Pentapetalae</taxon>
        <taxon>rosids</taxon>
        <taxon>fabids</taxon>
        <taxon>Rosales</taxon>
        <taxon>Rosaceae</taxon>
        <taxon>Amygdaloideae</taxon>
        <taxon>Amygdaleae</taxon>
        <taxon>Prunus</taxon>
    </lineage>
</organism>
<dbReference type="Pfam" id="PF13855">
    <property type="entry name" value="LRR_8"/>
    <property type="match status" value="1"/>
</dbReference>
<dbReference type="InterPro" id="IPR032675">
    <property type="entry name" value="LRR_dom_sf"/>
</dbReference>
<evidence type="ECO:0000256" key="2">
    <source>
        <dbReference type="ARBA" id="ARBA00022729"/>
    </source>
</evidence>
<dbReference type="GeneID" id="110747876"/>
<keyword evidence="6" id="KW-1185">Reference proteome</keyword>
<evidence type="ECO:0000256" key="3">
    <source>
        <dbReference type="ARBA" id="ARBA00022737"/>
    </source>
</evidence>
<evidence type="ECO:0000256" key="1">
    <source>
        <dbReference type="ARBA" id="ARBA00004370"/>
    </source>
</evidence>
<dbReference type="Pfam" id="PF00560">
    <property type="entry name" value="LRR_1"/>
    <property type="match status" value="1"/>
</dbReference>
<dbReference type="PRINTS" id="PR00019">
    <property type="entry name" value="LEURICHRPT"/>
</dbReference>
<evidence type="ECO:0000313" key="6">
    <source>
        <dbReference type="Proteomes" id="UP000515124"/>
    </source>
</evidence>
<keyword evidence="3" id="KW-0677">Repeat</keyword>
<sequence length="123" mass="13871">QFDNNNFRGTEIPASYGNFSQLAKISLRNCSLQGEIPDFSRIPNLLYLDLSWNQLSGSIPSHRLSHNMTTIDLSDNQLNGSIPENFSDLPSLQKLSLENNFLTGSVPAIWWNISFSTRARLKL</sequence>
<gene>
    <name evidence="7" type="primary">LOC110747876</name>
</gene>
<evidence type="ECO:0000256" key="5">
    <source>
        <dbReference type="ARBA" id="ARBA00023180"/>
    </source>
</evidence>
<dbReference type="InterPro" id="IPR001611">
    <property type="entry name" value="Leu-rich_rpt"/>
</dbReference>
<dbReference type="Gene3D" id="3.80.10.10">
    <property type="entry name" value="Ribonuclease Inhibitor"/>
    <property type="match status" value="2"/>
</dbReference>